<dbReference type="GeneID" id="1477371"/>
<accession>A0A832WN06</accession>
<dbReference type="RefSeq" id="WP_011018440.1">
    <property type="nucleotide sequence ID" value="NZ_DUJS01000004.1"/>
</dbReference>
<dbReference type="Proteomes" id="UP000619545">
    <property type="component" value="Unassembled WGS sequence"/>
</dbReference>
<dbReference type="EMBL" id="DUJS01000004">
    <property type="protein sequence ID" value="HII70792.1"/>
    <property type="molecule type" value="Genomic_DNA"/>
</dbReference>
<sequence>MRWKVTAALVATLVISPALVHGSFDHRFQKYLRMERLQSAVSDIDGATKDVATVLASSPYLAYKAALYDNTLRVGNDPGRDRLELLSAIRSAEHKLELARLKIRKARAKGVTGLDRAERNVSRALSALHRAEDRVEKRAPGVTDDLREIDALTPVLRTLTERKRWLVQEITSKLPKFKYYELSENLLYLPPFNILFPLVGAFGP</sequence>
<evidence type="ECO:0000313" key="3">
    <source>
        <dbReference type="Proteomes" id="UP000619545"/>
    </source>
</evidence>
<dbReference type="AlphaFoldDB" id="A0A832WN06"/>
<keyword evidence="1" id="KW-0175">Coiled coil</keyword>
<protein>
    <submittedName>
        <fullName evidence="2">Uncharacterized protein</fullName>
    </submittedName>
</protein>
<gene>
    <name evidence="2" type="ORF">HA336_06120</name>
</gene>
<evidence type="ECO:0000256" key="1">
    <source>
        <dbReference type="SAM" id="Coils"/>
    </source>
</evidence>
<reference evidence="2" key="1">
    <citation type="journal article" date="2020" name="bioRxiv">
        <title>A rank-normalized archaeal taxonomy based on genome phylogeny resolves widespread incomplete and uneven classifications.</title>
        <authorList>
            <person name="Rinke C."/>
            <person name="Chuvochina M."/>
            <person name="Mussig A.J."/>
            <person name="Chaumeil P.-A."/>
            <person name="Waite D.W."/>
            <person name="Whitman W.B."/>
            <person name="Parks D.H."/>
            <person name="Hugenholtz P."/>
        </authorList>
    </citation>
    <scope>NUCLEOTIDE SEQUENCE</scope>
    <source>
        <strain evidence="2">UBA8853</strain>
    </source>
</reference>
<proteinExistence type="predicted"/>
<feature type="coiled-coil region" evidence="1">
    <location>
        <begin position="89"/>
        <end position="134"/>
    </location>
</feature>
<evidence type="ECO:0000313" key="2">
    <source>
        <dbReference type="EMBL" id="HII70792.1"/>
    </source>
</evidence>
<name>A0A832WN06_9EURY</name>
<comment type="caution">
    <text evidence="2">The sequence shown here is derived from an EMBL/GenBank/DDBJ whole genome shotgun (WGS) entry which is preliminary data.</text>
</comment>
<organism evidence="2 3">
    <name type="scientific">Methanopyrus kandleri</name>
    <dbReference type="NCBI Taxonomy" id="2320"/>
    <lineage>
        <taxon>Archaea</taxon>
        <taxon>Methanobacteriati</taxon>
        <taxon>Methanobacteriota</taxon>
        <taxon>Methanomada group</taxon>
        <taxon>Methanopyri</taxon>
        <taxon>Methanopyrales</taxon>
        <taxon>Methanopyraceae</taxon>
        <taxon>Methanopyrus</taxon>
    </lineage>
</organism>